<name>A0A232EXY7_9HYME</name>
<sequence>MMISFSETRRVNSPRRIRARSTVIRD</sequence>
<accession>A0A232EXY7</accession>
<gene>
    <name evidence="2" type="ORF">TSAR_006985</name>
</gene>
<feature type="region of interest" description="Disordered" evidence="1">
    <location>
        <begin position="1"/>
        <end position="26"/>
    </location>
</feature>
<evidence type="ECO:0000256" key="1">
    <source>
        <dbReference type="SAM" id="MobiDB-lite"/>
    </source>
</evidence>
<reference evidence="2 3" key="1">
    <citation type="journal article" date="2017" name="Curr. Biol.">
        <title>The Evolution of Venom by Co-option of Single-Copy Genes.</title>
        <authorList>
            <person name="Martinson E.O."/>
            <person name="Mrinalini"/>
            <person name="Kelkar Y.D."/>
            <person name="Chang C.H."/>
            <person name="Werren J.H."/>
        </authorList>
    </citation>
    <scope>NUCLEOTIDE SEQUENCE [LARGE SCALE GENOMIC DNA]</scope>
    <source>
        <strain evidence="2 3">Alberta</strain>
        <tissue evidence="2">Whole body</tissue>
    </source>
</reference>
<dbReference type="Proteomes" id="UP000215335">
    <property type="component" value="Unassembled WGS sequence"/>
</dbReference>
<dbReference type="EMBL" id="NNAY01001644">
    <property type="protein sequence ID" value="OXU23336.1"/>
    <property type="molecule type" value="Genomic_DNA"/>
</dbReference>
<proteinExistence type="predicted"/>
<organism evidence="2 3">
    <name type="scientific">Trichomalopsis sarcophagae</name>
    <dbReference type="NCBI Taxonomy" id="543379"/>
    <lineage>
        <taxon>Eukaryota</taxon>
        <taxon>Metazoa</taxon>
        <taxon>Ecdysozoa</taxon>
        <taxon>Arthropoda</taxon>
        <taxon>Hexapoda</taxon>
        <taxon>Insecta</taxon>
        <taxon>Pterygota</taxon>
        <taxon>Neoptera</taxon>
        <taxon>Endopterygota</taxon>
        <taxon>Hymenoptera</taxon>
        <taxon>Apocrita</taxon>
        <taxon>Proctotrupomorpha</taxon>
        <taxon>Chalcidoidea</taxon>
        <taxon>Pteromalidae</taxon>
        <taxon>Pteromalinae</taxon>
        <taxon>Trichomalopsis</taxon>
    </lineage>
</organism>
<keyword evidence="3" id="KW-1185">Reference proteome</keyword>
<comment type="caution">
    <text evidence="2">The sequence shown here is derived from an EMBL/GenBank/DDBJ whole genome shotgun (WGS) entry which is preliminary data.</text>
</comment>
<evidence type="ECO:0000313" key="3">
    <source>
        <dbReference type="Proteomes" id="UP000215335"/>
    </source>
</evidence>
<protein>
    <submittedName>
        <fullName evidence="2">Uncharacterized protein</fullName>
    </submittedName>
</protein>
<dbReference type="AlphaFoldDB" id="A0A232EXY7"/>
<evidence type="ECO:0000313" key="2">
    <source>
        <dbReference type="EMBL" id="OXU23336.1"/>
    </source>
</evidence>